<reference evidence="2" key="1">
    <citation type="submission" date="2020-12" db="EMBL/GenBank/DDBJ databases">
        <authorList>
            <person name="Iha C."/>
        </authorList>
    </citation>
    <scope>NUCLEOTIDE SEQUENCE</scope>
</reference>
<evidence type="ECO:0000259" key="1">
    <source>
        <dbReference type="Pfam" id="PF23354"/>
    </source>
</evidence>
<organism evidence="2 3">
    <name type="scientific">Ostreobium quekettii</name>
    <dbReference type="NCBI Taxonomy" id="121088"/>
    <lineage>
        <taxon>Eukaryota</taxon>
        <taxon>Viridiplantae</taxon>
        <taxon>Chlorophyta</taxon>
        <taxon>core chlorophytes</taxon>
        <taxon>Ulvophyceae</taxon>
        <taxon>TCBD clade</taxon>
        <taxon>Bryopsidales</taxon>
        <taxon>Ostreobineae</taxon>
        <taxon>Ostreobiaceae</taxon>
        <taxon>Ostreobium</taxon>
    </lineage>
</organism>
<evidence type="ECO:0000313" key="2">
    <source>
        <dbReference type="EMBL" id="CAD7698807.1"/>
    </source>
</evidence>
<dbReference type="EMBL" id="CAJHUC010000887">
    <property type="protein sequence ID" value="CAD7698807.1"/>
    <property type="molecule type" value="Genomic_DNA"/>
</dbReference>
<evidence type="ECO:0000313" key="3">
    <source>
        <dbReference type="Proteomes" id="UP000708148"/>
    </source>
</evidence>
<dbReference type="PANTHER" id="PTHR21286:SF0">
    <property type="entry name" value="NUCLEAR PORE COMPLEX PROTEIN NUP160"/>
    <property type="match status" value="1"/>
</dbReference>
<dbReference type="PANTHER" id="PTHR21286">
    <property type="entry name" value="NUCLEAR PORE COMPLEX PROTEIN NUP160"/>
    <property type="match status" value="1"/>
</dbReference>
<dbReference type="Proteomes" id="UP000708148">
    <property type="component" value="Unassembled WGS sequence"/>
</dbReference>
<accession>A0A8S1IYB9</accession>
<gene>
    <name evidence="2" type="ORF">OSTQU699_LOCUS4166</name>
</gene>
<comment type="caution">
    <text evidence="2">The sequence shown here is derived from an EMBL/GenBank/DDBJ whole genome shotgun (WGS) entry which is preliminary data.</text>
</comment>
<protein>
    <recommendedName>
        <fullName evidence="1">NUP160 middle TPR domain-containing protein</fullName>
    </recommendedName>
</protein>
<feature type="domain" description="NUP160 middle TPR" evidence="1">
    <location>
        <begin position="515"/>
        <end position="735"/>
    </location>
</feature>
<dbReference type="GO" id="GO:0005643">
    <property type="term" value="C:nuclear pore"/>
    <property type="evidence" value="ECO:0007669"/>
    <property type="project" value="TreeGrafter"/>
</dbReference>
<dbReference type="InterPro" id="IPR021717">
    <property type="entry name" value="Nucleoporin_Nup160"/>
</dbReference>
<dbReference type="GO" id="GO:0017056">
    <property type="term" value="F:structural constituent of nuclear pore"/>
    <property type="evidence" value="ECO:0007669"/>
    <property type="project" value="TreeGrafter"/>
</dbReference>
<name>A0A8S1IYB9_9CHLO</name>
<dbReference type="AlphaFoldDB" id="A0A8S1IYB9"/>
<proteinExistence type="predicted"/>
<keyword evidence="3" id="KW-1185">Reference proteome</keyword>
<dbReference type="Pfam" id="PF23354">
    <property type="entry name" value="TPR_NUP160_120_M"/>
    <property type="match status" value="1"/>
</dbReference>
<sequence>MEVDTTANCVQGAAENGSPNIASMSFLWLKDVPSMGDLQEQAKDWESVLLSALGQTKYTETDMRQFFVSKLLANGPTCMETLYSVLAMHGFPGSHSHAQLAMDTAGDLLQSASEFLCTKNVGMPRAYAYWILCSSYCVEWERRYGALGLMDVPGFGVSVVRTGQPLTTLRQASLIEKLLWSPNDGEWSEDTAEFAQCVDLVLGSLGGVVLEAVPALLAVGANLEDDILPTMVNYLLRGPKSKDFPTGTTGAESGRRRANFRVLMGEVQWGELQSHLSSITNLQTVLGDICSAASTASANFGPAEREESDSPEGADLVVNCIRTNAQSHTVMLFGTLLLMALLNRVPSLYPARQQLDSASKEMWPRLAWLFKVYAMAQYLCSTPRAGDWKMAGSDGEKVPESPGGVTTAHRVITELCAFLVECEDRVSRSEGTDNALLRLSILLFELRDWCAVAFIGSLAAGMSDSQAFLKGLAVATRLKGVQGTPEYSGQVQAAVQLLFAGATGFVGEGESILREFWKKVCSGGQHEGHNDLHLMYLEAAMLVMEMTGAPEGAIQFADAAVRHVETSTTWDCDMEQRVSEAGGLRTRALRYACEAGDFDTAYAALLSLDQPHQALAYVEQLVKRACMAGQVDALLKLPFSGLLRVAKQGAITVVSLFQAALDVLEEWGAKAPLDNVPQPYMVWHALAISHNKFREAAEAMVKYARRVQADAPAVEPQGILRMENALACAVAALELVPERDAWIVDPANGDTGVASLADLTREYAVVSACVALSQSGRAPTGTRWTSLRGSDVFAELLAARDYAGALALSSRLHEGYDLTKHAERVFTTWVADCLQRQLDGETDLECCEDCWSDLRRCLESTEAEKHGQQLRFCVADAIQREGKRVQLPEWLLRLCQESDGNRWTAR</sequence>
<dbReference type="InterPro" id="IPR056535">
    <property type="entry name" value="TPR_NUP160_M"/>
</dbReference>